<proteinExistence type="predicted"/>
<dbReference type="STRING" id="1219077.VAZ01S_096_00090"/>
<dbReference type="AlphaFoldDB" id="U3AXB0"/>
<reference evidence="1 2" key="1">
    <citation type="submission" date="2013-09" db="EMBL/GenBank/DDBJ databases">
        <title>Whole genome shotgun sequence of Vibrio azureus NBRC 104587.</title>
        <authorList>
            <person name="Isaki S."/>
            <person name="Hosoyama A."/>
            <person name="Numata M."/>
            <person name="Hashimoto M."/>
            <person name="Hosoyama Y."/>
            <person name="Tsuchikane K."/>
            <person name="Noguchi M."/>
            <person name="Hirakata S."/>
            <person name="Ichikawa N."/>
            <person name="Ohji S."/>
            <person name="Yamazoe A."/>
            <person name="Fujita N."/>
        </authorList>
    </citation>
    <scope>NUCLEOTIDE SEQUENCE [LARGE SCALE GENOMIC DNA]</scope>
    <source>
        <strain evidence="1 2">NBRC 104587</strain>
    </source>
</reference>
<dbReference type="eggNOG" id="ENOG5032YR9">
    <property type="taxonomic scope" value="Bacteria"/>
</dbReference>
<protein>
    <submittedName>
        <fullName evidence="1">Putative type III secretion system protein</fullName>
    </submittedName>
</protein>
<evidence type="ECO:0000313" key="1">
    <source>
        <dbReference type="EMBL" id="GAD77857.1"/>
    </source>
</evidence>
<gene>
    <name evidence="1" type="ORF">VAZ01S_096_00090</name>
</gene>
<dbReference type="NCBIfam" id="TIGR02502">
    <property type="entry name" value="type_III_YscX"/>
    <property type="match status" value="1"/>
</dbReference>
<dbReference type="EMBL" id="BATL01000096">
    <property type="protein sequence ID" value="GAD77857.1"/>
    <property type="molecule type" value="Genomic_DNA"/>
</dbReference>
<accession>U3AXB0</accession>
<sequence length="125" mass="14428">MSKVSTLNVGIEGYSYVSAEQLESDLPSRFQLLPDGQAIETHLGKLYELRPSDQYLLSLAKPKLHNSELLRPEKYRRQFDDTLLHLSQLAEERRSPKLQKTLDALKNTQMDQRFLTMALNLLIQV</sequence>
<comment type="caution">
    <text evidence="1">The sequence shown here is derived from an EMBL/GenBank/DDBJ whole genome shotgun (WGS) entry which is preliminary data.</text>
</comment>
<dbReference type="OrthoDB" id="6916027at2"/>
<organism evidence="1 2">
    <name type="scientific">Vibrio azureus NBRC 104587</name>
    <dbReference type="NCBI Taxonomy" id="1219077"/>
    <lineage>
        <taxon>Bacteria</taxon>
        <taxon>Pseudomonadati</taxon>
        <taxon>Pseudomonadota</taxon>
        <taxon>Gammaproteobacteria</taxon>
        <taxon>Vibrionales</taxon>
        <taxon>Vibrionaceae</taxon>
        <taxon>Vibrio</taxon>
    </lineage>
</organism>
<dbReference type="RefSeq" id="WP_021711592.1">
    <property type="nucleotide sequence ID" value="NZ_BAOB01000498.1"/>
</dbReference>
<evidence type="ECO:0000313" key="2">
    <source>
        <dbReference type="Proteomes" id="UP000016567"/>
    </source>
</evidence>
<dbReference type="Proteomes" id="UP000016567">
    <property type="component" value="Unassembled WGS sequence"/>
</dbReference>
<keyword evidence="2" id="KW-1185">Reference proteome</keyword>
<dbReference type="InterPro" id="IPR012672">
    <property type="entry name" value="T3SS_YscX"/>
</dbReference>
<dbReference type="Pfam" id="PF09474">
    <property type="entry name" value="Type_III_YscX"/>
    <property type="match status" value="1"/>
</dbReference>
<name>U3AXB0_9VIBR</name>